<keyword evidence="3" id="KW-1185">Reference proteome</keyword>
<evidence type="ECO:0000259" key="1">
    <source>
        <dbReference type="PROSITE" id="PS50943"/>
    </source>
</evidence>
<dbReference type="Proteomes" id="UP000027443">
    <property type="component" value="Unassembled WGS sequence"/>
</dbReference>
<dbReference type="InterPro" id="IPR010982">
    <property type="entry name" value="Lambda_DNA-bd_dom_sf"/>
</dbReference>
<accession>A0ABR4S5W2</accession>
<proteinExistence type="predicted"/>
<dbReference type="InterPro" id="IPR001387">
    <property type="entry name" value="Cro/C1-type_HTH"/>
</dbReference>
<feature type="domain" description="HTH cro/C1-type" evidence="1">
    <location>
        <begin position="13"/>
        <end position="78"/>
    </location>
</feature>
<dbReference type="EMBL" id="JHDU01000034">
    <property type="protein sequence ID" value="KDR61036.1"/>
    <property type="molecule type" value="Genomic_DNA"/>
</dbReference>
<dbReference type="Gene3D" id="1.10.260.40">
    <property type="entry name" value="lambda repressor-like DNA-binding domains"/>
    <property type="match status" value="1"/>
</dbReference>
<dbReference type="PROSITE" id="PS50943">
    <property type="entry name" value="HTH_CROC1"/>
    <property type="match status" value="1"/>
</dbReference>
<dbReference type="CDD" id="cd00093">
    <property type="entry name" value="HTH_XRE"/>
    <property type="match status" value="1"/>
</dbReference>
<name>A0ABR4S5W2_9ACTN</name>
<dbReference type="SUPFAM" id="SSF47413">
    <property type="entry name" value="lambda repressor-like DNA-binding domains"/>
    <property type="match status" value="1"/>
</dbReference>
<evidence type="ECO:0000313" key="2">
    <source>
        <dbReference type="EMBL" id="KDR61036.1"/>
    </source>
</evidence>
<organism evidence="2 3">
    <name type="scientific">Streptomyces wadayamensis</name>
    <dbReference type="NCBI Taxonomy" id="141454"/>
    <lineage>
        <taxon>Bacteria</taxon>
        <taxon>Bacillati</taxon>
        <taxon>Actinomycetota</taxon>
        <taxon>Actinomycetes</taxon>
        <taxon>Kitasatosporales</taxon>
        <taxon>Streptomycetaceae</taxon>
        <taxon>Streptomyces</taxon>
    </lineage>
</organism>
<reference evidence="2 3" key="1">
    <citation type="submission" date="2014-03" db="EMBL/GenBank/DDBJ databases">
        <title>Genome Sequence of Streptomyces wadayamensis A23 strain, an endophytic actinobacteria from Citrus reticulata.</title>
        <authorList>
            <person name="de Oliveira L.G."/>
            <person name="Tormet G.D."/>
            <person name="Marcon J."/>
            <person name="Samborsky M."/>
            <person name="Araujo W.L."/>
            <person name="de Azevedo J.L."/>
        </authorList>
    </citation>
    <scope>NUCLEOTIDE SEQUENCE [LARGE SCALE GENOMIC DNA]</scope>
    <source>
        <strain evidence="2 3">A23</strain>
    </source>
</reference>
<comment type="caution">
    <text evidence="2">The sequence shown here is derived from an EMBL/GenBank/DDBJ whole genome shotgun (WGS) entry which is preliminary data.</text>
</comment>
<protein>
    <recommendedName>
        <fullName evidence="1">HTH cro/C1-type domain-containing protein</fullName>
    </recommendedName>
</protein>
<gene>
    <name evidence="2" type="ORF">DC60_09145</name>
</gene>
<evidence type="ECO:0000313" key="3">
    <source>
        <dbReference type="Proteomes" id="UP000027443"/>
    </source>
</evidence>
<sequence>MFMDDHGLIRHPLAYARIQAGWTQPGLADRVRRAAERRGLHSGTRKQRIWAWETGRARPDADSQSYLAEIFGVDPAVAAATPWPDWLPGREQPHPFTRHSTAPALREALRSSMDRRTFLAYSTAALTGLTHQWATTEPAALTHSLDGGRLDPGLLDVLEESGLRLAGMITHQRQHTLAALDGHLATVTDLIADATYTPDQAVRLHTLGARLAQTVGWTRFDAGQHAAAARLWHGALHSAHAARDRDLGAGIISDLAYQATWRHDPATAATILQHAVARTEHPTARALLHLRLARAQAALGNSTDCRTSLRAAEHNLDRTAPDPAPAWCAWFGPEDLQVDTGQALVDLGDTGEGDRLIDRGISHLAPARAKTRAVFLSYRASSLLAQGHADEASTAATESLTLARTIGAPRCVTLIQRLRPRFEEYAQAPGVAELLHAAAAAGA</sequence>